<name>A0A8J7U1W5_9BACT</name>
<dbReference type="Proteomes" id="UP000664417">
    <property type="component" value="Unassembled WGS sequence"/>
</dbReference>
<feature type="compositionally biased region" description="Polar residues" evidence="1">
    <location>
        <begin position="48"/>
        <end position="57"/>
    </location>
</feature>
<sequence length="144" mass="15736">MDVDTFAAMANAAAKQATHQSDASTAWRRSMQQPAGADENPFAAVLNNAMNPTNPNSGRERLKRHAEDAPSMDDAAKELEVQLVTFMLKTMDDSSPGGGMLGKGSQGMGYFRDEFFRHTAEQMVENQGLGFAQSLKNTYETKEL</sequence>
<dbReference type="EMBL" id="JAFREP010000001">
    <property type="protein sequence ID" value="MBO1317099.1"/>
    <property type="molecule type" value="Genomic_DNA"/>
</dbReference>
<reference evidence="2" key="1">
    <citation type="submission" date="2021-03" db="EMBL/GenBank/DDBJ databases">
        <authorList>
            <person name="Wang G."/>
        </authorList>
    </citation>
    <scope>NUCLEOTIDE SEQUENCE</scope>
    <source>
        <strain evidence="2">KCTC 12899</strain>
    </source>
</reference>
<accession>A0A8J7U1W5</accession>
<evidence type="ECO:0000256" key="1">
    <source>
        <dbReference type="SAM" id="MobiDB-lite"/>
    </source>
</evidence>
<dbReference type="AlphaFoldDB" id="A0A8J7U1W5"/>
<dbReference type="RefSeq" id="WP_207856333.1">
    <property type="nucleotide sequence ID" value="NZ_JAFREP010000001.1"/>
</dbReference>
<organism evidence="2 3">
    <name type="scientific">Acanthopleuribacter pedis</name>
    <dbReference type="NCBI Taxonomy" id="442870"/>
    <lineage>
        <taxon>Bacteria</taxon>
        <taxon>Pseudomonadati</taxon>
        <taxon>Acidobacteriota</taxon>
        <taxon>Holophagae</taxon>
        <taxon>Acanthopleuribacterales</taxon>
        <taxon>Acanthopleuribacteraceae</taxon>
        <taxon>Acanthopleuribacter</taxon>
    </lineage>
</organism>
<evidence type="ECO:0000313" key="2">
    <source>
        <dbReference type="EMBL" id="MBO1317099.1"/>
    </source>
</evidence>
<keyword evidence="3" id="KW-1185">Reference proteome</keyword>
<protein>
    <submittedName>
        <fullName evidence="2">Rod-binding protein</fullName>
    </submittedName>
</protein>
<evidence type="ECO:0000313" key="3">
    <source>
        <dbReference type="Proteomes" id="UP000664417"/>
    </source>
</evidence>
<feature type="region of interest" description="Disordered" evidence="1">
    <location>
        <begin position="13"/>
        <end position="72"/>
    </location>
</feature>
<proteinExistence type="predicted"/>
<comment type="caution">
    <text evidence="2">The sequence shown here is derived from an EMBL/GenBank/DDBJ whole genome shotgun (WGS) entry which is preliminary data.</text>
</comment>
<gene>
    <name evidence="2" type="ORF">J3U88_01420</name>
</gene>